<keyword evidence="3" id="KW-1185">Reference proteome</keyword>
<dbReference type="EMBL" id="JAVHNS010000010">
    <property type="protein sequence ID" value="KAK6342121.1"/>
    <property type="molecule type" value="Genomic_DNA"/>
</dbReference>
<dbReference type="PANTHER" id="PTHR46082:SF11">
    <property type="entry name" value="AAA+ ATPASE DOMAIN-CONTAINING PROTEIN-RELATED"/>
    <property type="match status" value="1"/>
</dbReference>
<dbReference type="InterPro" id="IPR035994">
    <property type="entry name" value="Nucleoside_phosphorylase_sf"/>
</dbReference>
<dbReference type="GO" id="GO:0003824">
    <property type="term" value="F:catalytic activity"/>
    <property type="evidence" value="ECO:0007669"/>
    <property type="project" value="InterPro"/>
</dbReference>
<name>A0AAV9UIY2_9PEZI</name>
<protein>
    <recommendedName>
        <fullName evidence="4">Nucleoside phosphorylase domain-containing protein</fullName>
    </recommendedName>
</protein>
<accession>A0AAV9UIY2</accession>
<dbReference type="Gene3D" id="3.40.50.1580">
    <property type="entry name" value="Nucleoside phosphorylase domain"/>
    <property type="match status" value="1"/>
</dbReference>
<evidence type="ECO:0000256" key="1">
    <source>
        <dbReference type="SAM" id="MobiDB-lite"/>
    </source>
</evidence>
<dbReference type="PANTHER" id="PTHR46082">
    <property type="entry name" value="ATP/GTP-BINDING PROTEIN-RELATED"/>
    <property type="match status" value="1"/>
</dbReference>
<feature type="region of interest" description="Disordered" evidence="1">
    <location>
        <begin position="333"/>
        <end position="377"/>
    </location>
</feature>
<feature type="compositionally biased region" description="Pro residues" evidence="1">
    <location>
        <begin position="336"/>
        <end position="354"/>
    </location>
</feature>
<dbReference type="GO" id="GO:0009116">
    <property type="term" value="P:nucleoside metabolic process"/>
    <property type="evidence" value="ECO:0007669"/>
    <property type="project" value="InterPro"/>
</dbReference>
<dbReference type="AlphaFoldDB" id="A0AAV9UIY2"/>
<dbReference type="Proteomes" id="UP001373714">
    <property type="component" value="Unassembled WGS sequence"/>
</dbReference>
<evidence type="ECO:0000313" key="2">
    <source>
        <dbReference type="EMBL" id="KAK6342121.1"/>
    </source>
</evidence>
<proteinExistence type="predicted"/>
<gene>
    <name evidence="2" type="ORF">TWF730_001599</name>
</gene>
<dbReference type="SUPFAM" id="SSF53167">
    <property type="entry name" value="Purine and uridine phosphorylases"/>
    <property type="match status" value="1"/>
</dbReference>
<dbReference type="InterPro" id="IPR053137">
    <property type="entry name" value="NLR-like"/>
</dbReference>
<evidence type="ECO:0000313" key="3">
    <source>
        <dbReference type="Proteomes" id="UP001373714"/>
    </source>
</evidence>
<comment type="caution">
    <text evidence="2">The sequence shown here is derived from an EMBL/GenBank/DDBJ whole genome shotgun (WGS) entry which is preliminary data.</text>
</comment>
<reference evidence="2 3" key="1">
    <citation type="submission" date="2019-10" db="EMBL/GenBank/DDBJ databases">
        <authorList>
            <person name="Palmer J.M."/>
        </authorList>
    </citation>
    <scope>NUCLEOTIDE SEQUENCE [LARGE SCALE GENOMIC DNA]</scope>
    <source>
        <strain evidence="2 3">TWF730</strain>
    </source>
</reference>
<evidence type="ECO:0008006" key="4">
    <source>
        <dbReference type="Google" id="ProtNLM"/>
    </source>
</evidence>
<organism evidence="2 3">
    <name type="scientific">Orbilia blumenaviensis</name>
    <dbReference type="NCBI Taxonomy" id="1796055"/>
    <lineage>
        <taxon>Eukaryota</taxon>
        <taxon>Fungi</taxon>
        <taxon>Dikarya</taxon>
        <taxon>Ascomycota</taxon>
        <taxon>Pezizomycotina</taxon>
        <taxon>Orbiliomycetes</taxon>
        <taxon>Orbiliales</taxon>
        <taxon>Orbiliaceae</taxon>
        <taxon>Orbilia</taxon>
    </lineage>
</organism>
<sequence length="413" mass="45273">MAAKRTPPKPDYKSYTVGWIAILESELNAASLLLDEEHAPLPRKQGDVNSYVLGRMGHHNIVIGFTGHGVYGTNAAANTVTNMLRTFPNIKFGLLVGVGGGVPAAAAERNPYKDVRLGDVVVSQPNKGNGAVIQYDMGKLINDEEFVIQSHLNNPPTILLNAVQLLASHQTLGKGRMGAYLKTSLTKASQSEYMRDYYFPGHDQDHLFRSDYRHQVSNSEDCSQCSLRMAVQRLPRQSSVPSVHYGVIASANTVMRSAAHRDRLRDMYHIACFEMEAAGLMDNFPCLVIRGICDYSDDHKNKVWQPYAAMAAASYARDLLRVIDAEEVGSMEPAKVPAPTPAKVPAKVPAPTPAKVPAKKPVSKPQNPQPARPAAQPVAQPANYYGYYQGGGGVLRGQQPTMGTLWTPYYQYY</sequence>